<proteinExistence type="predicted"/>
<organism evidence="1 2">
    <name type="scientific">Wickerhamomyces pijperi</name>
    <name type="common">Yeast</name>
    <name type="synonym">Pichia pijperi</name>
    <dbReference type="NCBI Taxonomy" id="599730"/>
    <lineage>
        <taxon>Eukaryota</taxon>
        <taxon>Fungi</taxon>
        <taxon>Dikarya</taxon>
        <taxon>Ascomycota</taxon>
        <taxon>Saccharomycotina</taxon>
        <taxon>Saccharomycetes</taxon>
        <taxon>Phaffomycetales</taxon>
        <taxon>Wickerhamomycetaceae</taxon>
        <taxon>Wickerhamomyces</taxon>
    </lineage>
</organism>
<keyword evidence="2" id="KW-1185">Reference proteome</keyword>
<dbReference type="EMBL" id="JAEUBG010000350">
    <property type="protein sequence ID" value="KAH3688407.1"/>
    <property type="molecule type" value="Genomic_DNA"/>
</dbReference>
<dbReference type="AlphaFoldDB" id="A0A9P8QFZ5"/>
<protein>
    <submittedName>
        <fullName evidence="1">Uncharacterized protein</fullName>
    </submittedName>
</protein>
<gene>
    <name evidence="1" type="ORF">WICPIJ_000620</name>
</gene>
<accession>A0A9P8QFZ5</accession>
<dbReference type="Proteomes" id="UP000774326">
    <property type="component" value="Unassembled WGS sequence"/>
</dbReference>
<name>A0A9P8QFZ5_WICPI</name>
<sequence>MALPKELKPSKAVEVVEVVEEEEEDVVEVVDVVFDNKLEGTGISLEAGVPIRVMYAKTGVSTAVKSPSSLFKTTGADVTVDCPTSSETVEACVSWDVRSNVVVASVDNRENLIVIVIIIIEWIGLVC</sequence>
<evidence type="ECO:0000313" key="2">
    <source>
        <dbReference type="Proteomes" id="UP000774326"/>
    </source>
</evidence>
<comment type="caution">
    <text evidence="1">The sequence shown here is derived from an EMBL/GenBank/DDBJ whole genome shotgun (WGS) entry which is preliminary data.</text>
</comment>
<reference evidence="1" key="2">
    <citation type="submission" date="2021-01" db="EMBL/GenBank/DDBJ databases">
        <authorList>
            <person name="Schikora-Tamarit M.A."/>
        </authorList>
    </citation>
    <scope>NUCLEOTIDE SEQUENCE</scope>
    <source>
        <strain evidence="1">CBS2887</strain>
    </source>
</reference>
<reference evidence="1" key="1">
    <citation type="journal article" date="2021" name="Open Biol.">
        <title>Shared evolutionary footprints suggest mitochondrial oxidative damage underlies multiple complex I losses in fungi.</title>
        <authorList>
            <person name="Schikora-Tamarit M.A."/>
            <person name="Marcet-Houben M."/>
            <person name="Nosek J."/>
            <person name="Gabaldon T."/>
        </authorList>
    </citation>
    <scope>NUCLEOTIDE SEQUENCE</scope>
    <source>
        <strain evidence="1">CBS2887</strain>
    </source>
</reference>
<evidence type="ECO:0000313" key="1">
    <source>
        <dbReference type="EMBL" id="KAH3688407.1"/>
    </source>
</evidence>